<keyword evidence="3" id="KW-1185">Reference proteome</keyword>
<keyword evidence="2" id="KW-0449">Lipoprotein</keyword>
<sequence length="140" mass="14660">MKAIAALLLALSLIACGGKSPPPTPQASAAATTGDTDALPADGAFIGKVWIATTSGHALGEMLVFLPDRSLLMDSCFETYRISGWGVAGTNIRWLEDSIPIEASVSLPSAEELSLHIIGQERAKTYVSASVPYVCPDMPK</sequence>
<evidence type="ECO:0000313" key="3">
    <source>
        <dbReference type="Proteomes" id="UP000588068"/>
    </source>
</evidence>
<organism evidence="2 3">
    <name type="scientific">Povalibacter uvarum</name>
    <dbReference type="NCBI Taxonomy" id="732238"/>
    <lineage>
        <taxon>Bacteria</taxon>
        <taxon>Pseudomonadati</taxon>
        <taxon>Pseudomonadota</taxon>
        <taxon>Gammaproteobacteria</taxon>
        <taxon>Steroidobacterales</taxon>
        <taxon>Steroidobacteraceae</taxon>
        <taxon>Povalibacter</taxon>
    </lineage>
</organism>
<feature type="signal peptide" evidence="1">
    <location>
        <begin position="1"/>
        <end position="17"/>
    </location>
</feature>
<dbReference type="AlphaFoldDB" id="A0A841HN39"/>
<reference evidence="2 3" key="1">
    <citation type="submission" date="2020-08" db="EMBL/GenBank/DDBJ databases">
        <title>Genomic Encyclopedia of Type Strains, Phase IV (KMG-IV): sequencing the most valuable type-strain genomes for metagenomic binning, comparative biology and taxonomic classification.</title>
        <authorList>
            <person name="Goeker M."/>
        </authorList>
    </citation>
    <scope>NUCLEOTIDE SEQUENCE [LARGE SCALE GENOMIC DNA]</scope>
    <source>
        <strain evidence="2 3">DSM 26723</strain>
    </source>
</reference>
<evidence type="ECO:0000313" key="2">
    <source>
        <dbReference type="EMBL" id="MBB6094286.1"/>
    </source>
</evidence>
<evidence type="ECO:0000256" key="1">
    <source>
        <dbReference type="SAM" id="SignalP"/>
    </source>
</evidence>
<keyword evidence="1" id="KW-0732">Signal</keyword>
<dbReference type="Proteomes" id="UP000588068">
    <property type="component" value="Unassembled WGS sequence"/>
</dbReference>
<gene>
    <name evidence="2" type="ORF">HNQ60_003167</name>
</gene>
<proteinExistence type="predicted"/>
<dbReference type="PROSITE" id="PS51257">
    <property type="entry name" value="PROKAR_LIPOPROTEIN"/>
    <property type="match status" value="1"/>
</dbReference>
<comment type="caution">
    <text evidence="2">The sequence shown here is derived from an EMBL/GenBank/DDBJ whole genome shotgun (WGS) entry which is preliminary data.</text>
</comment>
<dbReference type="EMBL" id="JACHHZ010000003">
    <property type="protein sequence ID" value="MBB6094286.1"/>
    <property type="molecule type" value="Genomic_DNA"/>
</dbReference>
<accession>A0A841HN39</accession>
<name>A0A841HN39_9GAMM</name>
<feature type="chain" id="PRO_5032753011" evidence="1">
    <location>
        <begin position="18"/>
        <end position="140"/>
    </location>
</feature>
<protein>
    <submittedName>
        <fullName evidence="2">Putative small lipoprotein YifL</fullName>
    </submittedName>
</protein>
<dbReference type="RefSeq" id="WP_184333419.1">
    <property type="nucleotide sequence ID" value="NZ_JACHHZ010000003.1"/>
</dbReference>